<dbReference type="Pfam" id="PF07980">
    <property type="entry name" value="SusD_RagB"/>
    <property type="match status" value="1"/>
</dbReference>
<dbReference type="EMBL" id="FOLL01000012">
    <property type="protein sequence ID" value="SFC48372.1"/>
    <property type="molecule type" value="Genomic_DNA"/>
</dbReference>
<dbReference type="InterPro" id="IPR012944">
    <property type="entry name" value="SusD_RagB_dom"/>
</dbReference>
<organism evidence="8 9">
    <name type="scientific">Parapedobacter composti</name>
    <dbReference type="NCBI Taxonomy" id="623281"/>
    <lineage>
        <taxon>Bacteria</taxon>
        <taxon>Pseudomonadati</taxon>
        <taxon>Bacteroidota</taxon>
        <taxon>Sphingobacteriia</taxon>
        <taxon>Sphingobacteriales</taxon>
        <taxon>Sphingobacteriaceae</taxon>
        <taxon>Parapedobacter</taxon>
    </lineage>
</organism>
<dbReference type="Proteomes" id="UP000199577">
    <property type="component" value="Unassembled WGS sequence"/>
</dbReference>
<proteinExistence type="inferred from homology"/>
<dbReference type="AlphaFoldDB" id="A0A1I1JK74"/>
<gene>
    <name evidence="8" type="ORF">SAMN05421747_11260</name>
</gene>
<evidence type="ECO:0000256" key="5">
    <source>
        <dbReference type="ARBA" id="ARBA00023237"/>
    </source>
</evidence>
<comment type="subcellular location">
    <subcellularLocation>
        <location evidence="1">Cell outer membrane</location>
    </subcellularLocation>
</comment>
<evidence type="ECO:0000256" key="1">
    <source>
        <dbReference type="ARBA" id="ARBA00004442"/>
    </source>
</evidence>
<keyword evidence="4" id="KW-0472">Membrane</keyword>
<feature type="domain" description="RagB/SusD" evidence="6">
    <location>
        <begin position="375"/>
        <end position="688"/>
    </location>
</feature>
<evidence type="ECO:0000256" key="3">
    <source>
        <dbReference type="ARBA" id="ARBA00022729"/>
    </source>
</evidence>
<name>A0A1I1JK74_9SPHI</name>
<reference evidence="8 9" key="1">
    <citation type="submission" date="2016-10" db="EMBL/GenBank/DDBJ databases">
        <authorList>
            <person name="de Groot N.N."/>
        </authorList>
    </citation>
    <scope>NUCLEOTIDE SEQUENCE [LARGE SCALE GENOMIC DNA]</scope>
    <source>
        <strain evidence="8 9">DSM 22900</strain>
    </source>
</reference>
<dbReference type="InterPro" id="IPR033985">
    <property type="entry name" value="SusD-like_N"/>
</dbReference>
<accession>A0A1I1JK74</accession>
<dbReference type="STRING" id="623281.SAMN05421747_11260"/>
<evidence type="ECO:0000259" key="7">
    <source>
        <dbReference type="Pfam" id="PF14322"/>
    </source>
</evidence>
<dbReference type="RefSeq" id="WP_090974030.1">
    <property type="nucleotide sequence ID" value="NZ_FOLL01000012.1"/>
</dbReference>
<dbReference type="GO" id="GO:0009279">
    <property type="term" value="C:cell outer membrane"/>
    <property type="evidence" value="ECO:0007669"/>
    <property type="project" value="UniProtKB-SubCell"/>
</dbReference>
<dbReference type="PROSITE" id="PS51257">
    <property type="entry name" value="PROKAR_LIPOPROTEIN"/>
    <property type="match status" value="1"/>
</dbReference>
<keyword evidence="3" id="KW-0732">Signal</keyword>
<evidence type="ECO:0000256" key="4">
    <source>
        <dbReference type="ARBA" id="ARBA00023136"/>
    </source>
</evidence>
<comment type="similarity">
    <text evidence="2">Belongs to the SusD family.</text>
</comment>
<dbReference type="SUPFAM" id="SSF48452">
    <property type="entry name" value="TPR-like"/>
    <property type="match status" value="1"/>
</dbReference>
<keyword evidence="5" id="KW-0998">Cell outer membrane</keyword>
<dbReference type="Pfam" id="PF14322">
    <property type="entry name" value="SusD-like_3"/>
    <property type="match status" value="1"/>
</dbReference>
<dbReference type="OrthoDB" id="608091at2"/>
<sequence>MKRSIIIKRIASAAIIIQLVALTMSCKDYLNIDNYFDDEFNIDSVFANARFMEAYMWGAAAMFPDESNTIRYGYTPGPMATDEGFNGLTGGGSANVYYGMDFVTGNITPDFYGSGGGPHGNLNQWGKYYKIIRKCNLILQNLDVPRDLTNMDRIRIEGYTRFIRAYAYYNILVDYGPAILLGDEVVNTNESLEYYDRPRATYDETMDYTCEEFEKAAQLLPREVSILDFGRPTKGAALALIARLRLIHASPLFNGGPVASSYYGNWKRSTDGVHYVSQQYDERRWAVAAAAAKRVMDLGLYRLYAVPSDDRTPALPAGVTSDPNFYNAYPNGAYGIDAFRSYSDIFTGEAVAAINPELIWGRNTGYIAEFISRGSMPPSLGGWGRFSVTQKVVDAYLMEDGRTKEEARGDTYFEVEADLPAGGTFNDLFTEQAKFFSGYPLNAGVFKMYANREMRFYASIGFNEAVWQALSSTTINNHTAKYYYQDVDGRGGVSAASPNYPITGYVIKKFNHAYDAFNGTGARHIPKAYPIIRYAEILLSYAEALNNLTGSHTVQLGDEQFTVSRNPEEIKNAFNLVRYRAGLPGLSDNQLASTSVVQQQIERERMVEFLWENRRFYDVRRWGIYEDTEREPMRGMNPDGSTRESYYRRTIPGTSSFLTRVVDKKFIWVPIPRAEMRRLPSLDQNPGYN</sequence>
<evidence type="ECO:0000256" key="2">
    <source>
        <dbReference type="ARBA" id="ARBA00006275"/>
    </source>
</evidence>
<evidence type="ECO:0000259" key="6">
    <source>
        <dbReference type="Pfam" id="PF07980"/>
    </source>
</evidence>
<evidence type="ECO:0000313" key="9">
    <source>
        <dbReference type="Proteomes" id="UP000199577"/>
    </source>
</evidence>
<evidence type="ECO:0000313" key="8">
    <source>
        <dbReference type="EMBL" id="SFC48372.1"/>
    </source>
</evidence>
<dbReference type="Gene3D" id="1.25.40.390">
    <property type="match status" value="1"/>
</dbReference>
<feature type="domain" description="SusD-like N-terminal" evidence="7">
    <location>
        <begin position="121"/>
        <end position="246"/>
    </location>
</feature>
<keyword evidence="9" id="KW-1185">Reference proteome</keyword>
<dbReference type="InterPro" id="IPR011990">
    <property type="entry name" value="TPR-like_helical_dom_sf"/>
</dbReference>
<protein>
    <submittedName>
        <fullName evidence="8">Starch-binding associating with outer membrane</fullName>
    </submittedName>
</protein>